<organism evidence="3 4">
    <name type="scientific">Gorilla gorilla gorilla</name>
    <name type="common">Western lowland gorilla</name>
    <dbReference type="NCBI Taxonomy" id="9595"/>
    <lineage>
        <taxon>Eukaryota</taxon>
        <taxon>Metazoa</taxon>
        <taxon>Chordata</taxon>
        <taxon>Craniata</taxon>
        <taxon>Vertebrata</taxon>
        <taxon>Euteleostomi</taxon>
        <taxon>Mammalia</taxon>
        <taxon>Eutheria</taxon>
        <taxon>Euarchontoglires</taxon>
        <taxon>Primates</taxon>
        <taxon>Haplorrhini</taxon>
        <taxon>Catarrhini</taxon>
        <taxon>Hominidae</taxon>
        <taxon>Gorilla</taxon>
    </lineage>
</organism>
<name>A0A2I2ZTI5_GORGO</name>
<evidence type="ECO:0000259" key="2">
    <source>
        <dbReference type="SMART" id="SM00101"/>
    </source>
</evidence>
<dbReference type="PIRSF" id="PIRSF000868">
    <property type="entry name" value="14-3-3"/>
    <property type="match status" value="1"/>
</dbReference>
<reference evidence="3 4" key="2">
    <citation type="journal article" date="2012" name="Nature">
        <title>Insights into hominid evolution from the gorilla genome sequence.</title>
        <authorList>
            <person name="Scally A."/>
            <person name="Dutheil J.Y."/>
            <person name="Hillier L.W."/>
            <person name="Jordan G.E."/>
            <person name="Goodhead I."/>
            <person name="Herrero J."/>
            <person name="Hobolth A."/>
            <person name="Lappalainen T."/>
            <person name="Mailund T."/>
            <person name="Marques-Bonet T."/>
            <person name="McCarthy S."/>
            <person name="Montgomery S.H."/>
            <person name="Schwalie P.C."/>
            <person name="Tang Y.A."/>
            <person name="Ward M.C."/>
            <person name="Xue Y."/>
            <person name="Yngvadottir B."/>
            <person name="Alkan C."/>
            <person name="Andersen L.N."/>
            <person name="Ayub Q."/>
            <person name="Ball E.V."/>
            <person name="Beal K."/>
            <person name="Bradley B.J."/>
            <person name="Chen Y."/>
            <person name="Clee C.M."/>
            <person name="Fitzgerald S."/>
            <person name="Graves T.A."/>
            <person name="Gu Y."/>
            <person name="Heath P."/>
            <person name="Heger A."/>
            <person name="Karakoc E."/>
            <person name="Kolb-Kokocinski A."/>
            <person name="Laird G.K."/>
            <person name="Lunter G."/>
            <person name="Meader S."/>
            <person name="Mort M."/>
            <person name="Mullikin J.C."/>
            <person name="Munch K."/>
            <person name="O'Connor T.D."/>
            <person name="Phillips A.D."/>
            <person name="Prado-Martinez J."/>
            <person name="Rogers A.S."/>
            <person name="Sajjadian S."/>
            <person name="Schmidt D."/>
            <person name="Shaw K."/>
            <person name="Simpson J.T."/>
            <person name="Stenson P.D."/>
            <person name="Turner D.J."/>
            <person name="Vigilant L."/>
            <person name="Vilella A.J."/>
            <person name="Whitener W."/>
            <person name="Zhu B."/>
            <person name="Cooper D.N."/>
            <person name="de Jong P."/>
            <person name="Dermitzakis E.T."/>
            <person name="Eichler E.E."/>
            <person name="Flicek P."/>
            <person name="Goldman N."/>
            <person name="Mundy N.I."/>
            <person name="Ning Z."/>
            <person name="Odom D.T."/>
            <person name="Ponting C.P."/>
            <person name="Quail M.A."/>
            <person name="Ryder O.A."/>
            <person name="Searle S.M."/>
            <person name="Warren W.C."/>
            <person name="Wilson R.K."/>
            <person name="Schierup M.H."/>
            <person name="Rogers J."/>
            <person name="Tyler-Smith C."/>
            <person name="Durbin R."/>
        </authorList>
    </citation>
    <scope>NUCLEOTIDE SEQUENCE [LARGE SCALE GENOMIC DNA]</scope>
</reference>
<accession>A0A2I2ZTI5</accession>
<dbReference type="InterPro" id="IPR023410">
    <property type="entry name" value="14-3-3_domain"/>
</dbReference>
<dbReference type="STRING" id="9593.ENSGGOP00000050539"/>
<evidence type="ECO:0000256" key="1">
    <source>
        <dbReference type="ARBA" id="ARBA00006141"/>
    </source>
</evidence>
<keyword evidence="4" id="KW-1185">Reference proteome</keyword>
<dbReference type="Bgee" id="ENSGGOG00000037216">
    <property type="expression patterns" value="Expressed in prefrontal cortex and 1 other cell type or tissue"/>
</dbReference>
<dbReference type="OMA" id="WRLISNI"/>
<dbReference type="AlphaFoldDB" id="A0A2I2ZTI5"/>
<dbReference type="GeneTree" id="ENSGT01090000260040"/>
<dbReference type="Proteomes" id="UP000001519">
    <property type="component" value="Chromosome 3"/>
</dbReference>
<dbReference type="EMBL" id="CABD030024512">
    <property type="status" value="NOT_ANNOTATED_CDS"/>
    <property type="molecule type" value="Genomic_DNA"/>
</dbReference>
<proteinExistence type="inferred from homology"/>
<comment type="similarity">
    <text evidence="1">Belongs to the 14-3-3 family.</text>
</comment>
<dbReference type="GO" id="GO:0007165">
    <property type="term" value="P:signal transduction"/>
    <property type="evidence" value="ECO:0000318"/>
    <property type="project" value="GO_Central"/>
</dbReference>
<reference evidence="3" key="4">
    <citation type="submission" date="2025-09" db="UniProtKB">
        <authorList>
            <consortium name="Ensembl"/>
        </authorList>
    </citation>
    <scope>IDENTIFICATION</scope>
</reference>
<evidence type="ECO:0000313" key="4">
    <source>
        <dbReference type="Proteomes" id="UP000001519"/>
    </source>
</evidence>
<dbReference type="GO" id="GO:0005737">
    <property type="term" value="C:cytoplasm"/>
    <property type="evidence" value="ECO:0000318"/>
    <property type="project" value="GO_Central"/>
</dbReference>
<dbReference type="SUPFAM" id="SSF48445">
    <property type="entry name" value="14-3-3 protein"/>
    <property type="match status" value="1"/>
</dbReference>
<dbReference type="PRINTS" id="PR00305">
    <property type="entry name" value="1433ZETA"/>
</dbReference>
<dbReference type="InterPro" id="IPR000308">
    <property type="entry name" value="14-3-3"/>
</dbReference>
<reference evidence="4" key="1">
    <citation type="submission" date="2011-05" db="EMBL/GenBank/DDBJ databases">
        <title>Insights into the evolution of the great apes provided by the gorilla genome.</title>
        <authorList>
            <person name="Scally A."/>
        </authorList>
    </citation>
    <scope>NUCLEOTIDE SEQUENCE [LARGE SCALE GENOMIC DNA]</scope>
</reference>
<evidence type="ECO:0000313" key="3">
    <source>
        <dbReference type="Ensembl" id="ENSGGOP00000050539.1"/>
    </source>
</evidence>
<dbReference type="Pfam" id="PF00244">
    <property type="entry name" value="14-3-3"/>
    <property type="match status" value="1"/>
</dbReference>
<dbReference type="GO" id="GO:0008104">
    <property type="term" value="P:intracellular protein localization"/>
    <property type="evidence" value="ECO:0000318"/>
    <property type="project" value="GO_Central"/>
</dbReference>
<dbReference type="Ensembl" id="ENSGGOT00000065537.1">
    <property type="protein sequence ID" value="ENSGGOP00000050539.1"/>
    <property type="gene ID" value="ENSGGOG00000037216.1"/>
</dbReference>
<feature type="domain" description="14-3-3" evidence="2">
    <location>
        <begin position="7"/>
        <end position="208"/>
    </location>
</feature>
<sequence>PAPAKEKRELIQKAKLAKQAEHYDDMATCMKAVAELSNKERNLLSVAYENVVGGCRSAWRLISNIEQKTDTSDKKLQLIKDYWEKVESELRSICTTILELLDKYLIAKATNPESKVFYLKMKGDYFQYLAEVVCDNSQGVYLFDISKKEMQPTHPIHLGLALNFSVFYYEILNNPELPCTTLIMQLLRDNLTLWTSDSAGEECEAVEGAEN</sequence>
<protein>
    <recommendedName>
        <fullName evidence="2">14-3-3 domain-containing protein</fullName>
    </recommendedName>
</protein>
<dbReference type="InParanoid" id="A0A2I2ZTI5"/>
<dbReference type="SMART" id="SM00101">
    <property type="entry name" value="14_3_3"/>
    <property type="match status" value="1"/>
</dbReference>
<reference evidence="3" key="3">
    <citation type="submission" date="2025-08" db="UniProtKB">
        <authorList>
            <consortium name="Ensembl"/>
        </authorList>
    </citation>
    <scope>IDENTIFICATION</scope>
</reference>
<dbReference type="InterPro" id="IPR036815">
    <property type="entry name" value="14-3-3_dom_sf"/>
</dbReference>
<dbReference type="PANTHER" id="PTHR18860">
    <property type="entry name" value="14-3-3 PROTEIN"/>
    <property type="match status" value="1"/>
</dbReference>
<dbReference type="Gene3D" id="1.20.190.20">
    <property type="entry name" value="14-3-3 domain"/>
    <property type="match status" value="1"/>
</dbReference>